<evidence type="ECO:0000256" key="4">
    <source>
        <dbReference type="PROSITE-ProRule" id="PRU01024"/>
    </source>
</evidence>
<dbReference type="RefSeq" id="WP_072917512.1">
    <property type="nucleotide sequence ID" value="NZ_FRAR01000035.1"/>
</dbReference>
<keyword evidence="2 4" id="KW-0808">Transferase</keyword>
<keyword evidence="1 4" id="KW-0489">Methyltransferase</keyword>
<keyword evidence="8" id="KW-1185">Reference proteome</keyword>
<dbReference type="FunFam" id="3.40.50.150:FF:000009">
    <property type="entry name" value="23S rRNA (Uracil(1939)-C(5))-methyltransferase RlmD"/>
    <property type="match status" value="1"/>
</dbReference>
<dbReference type="PROSITE" id="PS01231">
    <property type="entry name" value="TRMA_2"/>
    <property type="match status" value="1"/>
</dbReference>
<evidence type="ECO:0000313" key="8">
    <source>
        <dbReference type="Proteomes" id="UP000183997"/>
    </source>
</evidence>
<dbReference type="GO" id="GO:0070041">
    <property type="term" value="F:rRNA (uridine-C5-)-methyltransferase activity"/>
    <property type="evidence" value="ECO:0007669"/>
    <property type="project" value="TreeGrafter"/>
</dbReference>
<dbReference type="Pfam" id="PF05958">
    <property type="entry name" value="tRNA_U5-meth_tr"/>
    <property type="match status" value="1"/>
</dbReference>
<dbReference type="Gene3D" id="2.40.50.1070">
    <property type="match status" value="1"/>
</dbReference>
<dbReference type="InterPro" id="IPR030390">
    <property type="entry name" value="MeTrfase_TrmA_AS"/>
</dbReference>
<evidence type="ECO:0000256" key="1">
    <source>
        <dbReference type="ARBA" id="ARBA00022603"/>
    </source>
</evidence>
<dbReference type="CDD" id="cd02440">
    <property type="entry name" value="AdoMet_MTases"/>
    <property type="match status" value="1"/>
</dbReference>
<dbReference type="SUPFAM" id="SSF50249">
    <property type="entry name" value="Nucleic acid-binding proteins"/>
    <property type="match status" value="1"/>
</dbReference>
<dbReference type="EMBL" id="FRAR01000035">
    <property type="protein sequence ID" value="SHK98364.1"/>
    <property type="molecule type" value="Genomic_DNA"/>
</dbReference>
<gene>
    <name evidence="7" type="ORF">SAMN02745123_03814</name>
</gene>
<feature type="binding site" evidence="4">
    <location>
        <position position="289"/>
    </location>
    <ligand>
        <name>S-adenosyl-L-methionine</name>
        <dbReference type="ChEBI" id="CHEBI:59789"/>
    </ligand>
</feature>
<dbReference type="InterPro" id="IPR010280">
    <property type="entry name" value="U5_MeTrfase_fam"/>
</dbReference>
<comment type="similarity">
    <text evidence="4">Belongs to the class I-like SAM-binding methyltransferase superfamily. RNA M5U methyltransferase family.</text>
</comment>
<sequence>MKKVVRNGDIIELQINGLGHGGEGVGRYEDMAVFVPGALTGERVKAKLMQVKKSFARAELLAILTKAEQRINPPCHFAHQCGGCQLQHLDYQEQLAHKKSVVESALRRIAKIQNVAVQPTLGMEHPWHYRNKIHLQLKQAGKQIKLGFFAEGSYELAAGLGDQVCLLVDQQINQVVASVEQLINKSGLTVYDWSTKTGLLRHIIIRRGFKTGEMMVVIVTSEERWPKESEWAETLVQRHPEIVSVVRNINTSPDRVILGREDRVLVGKSFITDELNGLQFHISAASFYQVNPQQTEVLYNKVLEMAGLEDKETVVDAYCGIGTIATFLAGHAKQVIGMEIVPAAVEDARKNAELNGITNTEFHTGMVEKLLPHLVSEGLRPDLLVLDPPRKGCEKEVLQAIQEARVPRVVYVSCDPATLARDLGILDSLGYQTIQVQPVDMFPWTGHVECVVLMSRT</sequence>
<dbReference type="PROSITE" id="PS01230">
    <property type="entry name" value="TRMA_1"/>
    <property type="match status" value="1"/>
</dbReference>
<dbReference type="GO" id="GO:0070475">
    <property type="term" value="P:rRNA base methylation"/>
    <property type="evidence" value="ECO:0007669"/>
    <property type="project" value="TreeGrafter"/>
</dbReference>
<dbReference type="InterPro" id="IPR012340">
    <property type="entry name" value="NA-bd_OB-fold"/>
</dbReference>
<dbReference type="Proteomes" id="UP000183997">
    <property type="component" value="Unassembled WGS sequence"/>
</dbReference>
<dbReference type="InterPro" id="IPR002792">
    <property type="entry name" value="TRAM_dom"/>
</dbReference>
<dbReference type="SUPFAM" id="SSF53335">
    <property type="entry name" value="S-adenosyl-L-methionine-dependent methyltransferases"/>
    <property type="match status" value="1"/>
</dbReference>
<dbReference type="InterPro" id="IPR029063">
    <property type="entry name" value="SAM-dependent_MTases_sf"/>
</dbReference>
<feature type="domain" description="TRAM" evidence="6">
    <location>
        <begin position="4"/>
        <end position="62"/>
    </location>
</feature>
<feature type="binding site" evidence="4">
    <location>
        <position position="318"/>
    </location>
    <ligand>
        <name>S-adenosyl-L-methionine</name>
        <dbReference type="ChEBI" id="CHEBI:59789"/>
    </ligand>
</feature>
<dbReference type="FunFam" id="2.40.50.140:FF:000097">
    <property type="entry name" value="23S rRNA (uracil(1939)-C(5))-methyltransferase RlmD"/>
    <property type="match status" value="1"/>
</dbReference>
<dbReference type="NCBIfam" id="TIGR00479">
    <property type="entry name" value="rumA"/>
    <property type="match status" value="1"/>
</dbReference>
<dbReference type="PROSITE" id="PS50926">
    <property type="entry name" value="TRAM"/>
    <property type="match status" value="1"/>
</dbReference>
<dbReference type="AlphaFoldDB" id="A0A1M6WXF5"/>
<reference evidence="8" key="1">
    <citation type="submission" date="2016-11" db="EMBL/GenBank/DDBJ databases">
        <authorList>
            <person name="Varghese N."/>
            <person name="Submissions S."/>
        </authorList>
    </citation>
    <scope>NUCLEOTIDE SEQUENCE [LARGE SCALE GENOMIC DNA]</scope>
    <source>
        <strain evidence="8">DSM 10349</strain>
    </source>
</reference>
<evidence type="ECO:0000256" key="5">
    <source>
        <dbReference type="PROSITE-ProRule" id="PRU10015"/>
    </source>
</evidence>
<dbReference type="PROSITE" id="PS51687">
    <property type="entry name" value="SAM_MT_RNA_M5U"/>
    <property type="match status" value="1"/>
</dbReference>
<dbReference type="Gene3D" id="2.40.50.140">
    <property type="entry name" value="Nucleic acid-binding proteins"/>
    <property type="match status" value="1"/>
</dbReference>
<dbReference type="OrthoDB" id="9804590at2"/>
<evidence type="ECO:0000256" key="2">
    <source>
        <dbReference type="ARBA" id="ARBA00022679"/>
    </source>
</evidence>
<feature type="binding site" evidence="4">
    <location>
        <position position="387"/>
    </location>
    <ligand>
        <name>S-adenosyl-L-methionine</name>
        <dbReference type="ChEBI" id="CHEBI:59789"/>
    </ligand>
</feature>
<protein>
    <submittedName>
        <fullName evidence="7">23S rRNA m(5)U-1939 methyltransferase</fullName>
    </submittedName>
</protein>
<dbReference type="InterPro" id="IPR030391">
    <property type="entry name" value="MeTrfase_TrmA_CS"/>
</dbReference>
<feature type="active site" description="Nucleophile" evidence="4">
    <location>
        <position position="414"/>
    </location>
</feature>
<dbReference type="Pfam" id="PF01938">
    <property type="entry name" value="TRAM"/>
    <property type="match status" value="1"/>
</dbReference>
<accession>A0A1M6WXF5</accession>
<dbReference type="Gene3D" id="3.40.50.150">
    <property type="entry name" value="Vaccinia Virus protein VP39"/>
    <property type="match status" value="1"/>
</dbReference>
<dbReference type="STRING" id="1121421.SAMN02745123_03814"/>
<feature type="binding site" evidence="4">
    <location>
        <position position="339"/>
    </location>
    <ligand>
        <name>S-adenosyl-L-methionine</name>
        <dbReference type="ChEBI" id="CHEBI:59789"/>
    </ligand>
</feature>
<proteinExistence type="inferred from homology"/>
<name>A0A1M6WXF5_9FIRM</name>
<evidence type="ECO:0000259" key="6">
    <source>
        <dbReference type="PROSITE" id="PS50926"/>
    </source>
</evidence>
<dbReference type="PANTHER" id="PTHR11061">
    <property type="entry name" value="RNA M5U METHYLTRANSFERASE"/>
    <property type="match status" value="1"/>
</dbReference>
<evidence type="ECO:0000256" key="3">
    <source>
        <dbReference type="ARBA" id="ARBA00022691"/>
    </source>
</evidence>
<evidence type="ECO:0000313" key="7">
    <source>
        <dbReference type="EMBL" id="SHK98364.1"/>
    </source>
</evidence>
<organism evidence="7 8">
    <name type="scientific">Desulforamulus aeronauticus DSM 10349</name>
    <dbReference type="NCBI Taxonomy" id="1121421"/>
    <lineage>
        <taxon>Bacteria</taxon>
        <taxon>Bacillati</taxon>
        <taxon>Bacillota</taxon>
        <taxon>Clostridia</taxon>
        <taxon>Eubacteriales</taxon>
        <taxon>Peptococcaceae</taxon>
        <taxon>Desulforamulus</taxon>
    </lineage>
</organism>
<dbReference type="PANTHER" id="PTHR11061:SF30">
    <property type="entry name" value="TRNA (URACIL(54)-C(5))-METHYLTRANSFERASE"/>
    <property type="match status" value="1"/>
</dbReference>
<dbReference type="FunFam" id="2.40.50.1070:FF:000003">
    <property type="entry name" value="23S rRNA (Uracil-5-)-methyltransferase RumA"/>
    <property type="match status" value="1"/>
</dbReference>
<keyword evidence="3 4" id="KW-0949">S-adenosyl-L-methionine</keyword>
<feature type="active site" evidence="5">
    <location>
        <position position="414"/>
    </location>
</feature>